<name>A0A1N5V3S9_9ARCH</name>
<dbReference type="RefSeq" id="WP_148689864.1">
    <property type="nucleotide sequence ID" value="NZ_LT671858.1"/>
</dbReference>
<dbReference type="AlphaFoldDB" id="A0A1N5V3S9"/>
<feature type="region of interest" description="Disordered" evidence="1">
    <location>
        <begin position="656"/>
        <end position="687"/>
    </location>
</feature>
<dbReference type="Proteomes" id="UP000195607">
    <property type="component" value="Chromosome I"/>
</dbReference>
<dbReference type="InterPro" id="IPR027417">
    <property type="entry name" value="P-loop_NTPase"/>
</dbReference>
<gene>
    <name evidence="2" type="ORF">CSP5_1209</name>
</gene>
<accession>A0A1N5V3S9</accession>
<organism evidence="2 3">
    <name type="scientific">Cuniculiplasma divulgatum</name>
    <dbReference type="NCBI Taxonomy" id="1673428"/>
    <lineage>
        <taxon>Archaea</taxon>
        <taxon>Methanobacteriati</taxon>
        <taxon>Thermoplasmatota</taxon>
        <taxon>Thermoplasmata</taxon>
        <taxon>Thermoplasmatales</taxon>
        <taxon>Cuniculiplasmataceae</taxon>
        <taxon>Cuniculiplasma</taxon>
    </lineage>
</organism>
<evidence type="ECO:0000313" key="2">
    <source>
        <dbReference type="EMBL" id="SIM67309.1"/>
    </source>
</evidence>
<protein>
    <submittedName>
        <fullName evidence="2">p4 family phage/plasmid DNA primase</fullName>
    </submittedName>
</protein>
<reference evidence="2 3" key="1">
    <citation type="submission" date="2016-04" db="EMBL/GenBank/DDBJ databases">
        <authorList>
            <person name="Evans L.H."/>
            <person name="Alamgir A."/>
            <person name="Owens N."/>
            <person name="Weber N.D."/>
            <person name="Virtaneva K."/>
            <person name="Barbian K."/>
            <person name="Babar A."/>
            <person name="Rosenke K."/>
        </authorList>
    </citation>
    <scope>NUCLEOTIDE SEQUENCE [LARGE SCALE GENOMIC DNA]</scope>
    <source>
        <strain evidence="3">S5(T) (JCM 30642 \VKM B-2941)</strain>
    </source>
</reference>
<proteinExistence type="predicted"/>
<dbReference type="Gene3D" id="3.40.50.300">
    <property type="entry name" value="P-loop containing nucleotide triphosphate hydrolases"/>
    <property type="match status" value="1"/>
</dbReference>
<evidence type="ECO:0000313" key="3">
    <source>
        <dbReference type="Proteomes" id="UP000195607"/>
    </source>
</evidence>
<sequence>MRTKIEANGNGIMSGDVIYINKRNSNITSVDKKKYSELLERFVKGTRPITEENFLNITVGYSMIVGFLIEQIRKSPELWDSRKEPEELRELKSRYLKVWKIKKGLMLPEIEKNNIILIEDSDSLYFPGPNHIADSIMRKHTCKTTYTDDDDREKLWFFNGEIYTRGEALIKQEAHNEYMRQWKAMHEEAKKKQSKALSERLRELLHRGPRANDINEVIAMIKRVTFTKEEMNPGSHIPFKGKGLLNLKSWKWEEFNDEYFFTYMINATPVDRYVTLKDVPLFGNLLRTAYYYSDIPTILSYAAYTFNPRLPAEKVLFIVGTPRIGKGTTVKVLEGLQPQGTAPFSMKTILTADRFMFSGLEGKNLITDSEATRTFKRGIPLNWANFTTLFGGDTLPNEEKGKEMKGARSHAKGIVLGNLPLMKITDPAALSRIIVVETRNQKPRVRIENLSDKILEREGNLVATLLLQVLFKLIRRKWIFPGELSEDAISQLMDHLANPVEYFIEEKIEEDSNSKIREDELLEAFEDFCDENSVPKISKNLFTRTFAKSFQRKKQGTRANRVNYYFECKLALSDKELKIDTEEKVGHGLNYTESQNLRDSGERYRRVHLLSPILYMREREDTRKKEKAQKLDTYFSTLKTNEIKGFEDKKSVSNFFHEKESSPETSETKPSKSLANDGIQDDSEKVKDQSYQIEETILNLLKQITRNDKSMRVEPSIILSSLALNGIYQPITLKEMNERILPTMAELGMISMSNGKIALTGKKLKEPNNPEENEKIEYVLISALEDLPAFAWKDRDYYVHQGDICHMPKEVVNTLIRQNRKIRIIEENGQINDPAEVSVLKRGGQ</sequence>
<evidence type="ECO:0000256" key="1">
    <source>
        <dbReference type="SAM" id="MobiDB-lite"/>
    </source>
</evidence>
<dbReference type="GeneID" id="41588466"/>
<feature type="compositionally biased region" description="Basic and acidic residues" evidence="1">
    <location>
        <begin position="656"/>
        <end position="670"/>
    </location>
</feature>
<dbReference type="EMBL" id="LT671858">
    <property type="protein sequence ID" value="SIM67309.1"/>
    <property type="molecule type" value="Genomic_DNA"/>
</dbReference>